<dbReference type="Proteomes" id="UP001234178">
    <property type="component" value="Unassembled WGS sequence"/>
</dbReference>
<gene>
    <name evidence="2" type="ORF">OUZ56_027552</name>
</gene>
<reference evidence="2 3" key="1">
    <citation type="journal article" date="2023" name="Nucleic Acids Res.">
        <title>The hologenome of Daphnia magna reveals possible DNA methylation and microbiome-mediated evolution of the host genome.</title>
        <authorList>
            <person name="Chaturvedi A."/>
            <person name="Li X."/>
            <person name="Dhandapani V."/>
            <person name="Marshall H."/>
            <person name="Kissane S."/>
            <person name="Cuenca-Cambronero M."/>
            <person name="Asole G."/>
            <person name="Calvet F."/>
            <person name="Ruiz-Romero M."/>
            <person name="Marangio P."/>
            <person name="Guigo R."/>
            <person name="Rago D."/>
            <person name="Mirbahai L."/>
            <person name="Eastwood N."/>
            <person name="Colbourne J.K."/>
            <person name="Zhou J."/>
            <person name="Mallon E."/>
            <person name="Orsini L."/>
        </authorList>
    </citation>
    <scope>NUCLEOTIDE SEQUENCE [LARGE SCALE GENOMIC DNA]</scope>
    <source>
        <strain evidence="2">LRV0_1</strain>
    </source>
</reference>
<feature type="region of interest" description="Disordered" evidence="1">
    <location>
        <begin position="142"/>
        <end position="162"/>
    </location>
</feature>
<evidence type="ECO:0000313" key="3">
    <source>
        <dbReference type="Proteomes" id="UP001234178"/>
    </source>
</evidence>
<dbReference type="EMBL" id="JAOYFB010000004">
    <property type="protein sequence ID" value="KAK4015037.1"/>
    <property type="molecule type" value="Genomic_DNA"/>
</dbReference>
<evidence type="ECO:0000313" key="2">
    <source>
        <dbReference type="EMBL" id="KAK4015037.1"/>
    </source>
</evidence>
<keyword evidence="3" id="KW-1185">Reference proteome</keyword>
<name>A0ABQ9ZQ32_9CRUS</name>
<evidence type="ECO:0000256" key="1">
    <source>
        <dbReference type="SAM" id="MobiDB-lite"/>
    </source>
</evidence>
<sequence length="191" mass="21090">MIAKPNWRASSSSGRMFGAQARPSSETGGAGIENRADQRCGGTHAPPRRCRSRPRRARPARYWRRKRGNAATAYHRSALRRPPNRRGEGSTCEARNIPFWLPRVMQIFSAVTESPRWPRSTIDASRTPGSSHHAIGARQQFGGKKPPVGAPSSIFSPDPPGSDRRRVSWLGIAIVDPHAAHRQFDIALLDA</sequence>
<accession>A0ABQ9ZQ32</accession>
<protein>
    <submittedName>
        <fullName evidence="2">Uncharacterized protein</fullName>
    </submittedName>
</protein>
<comment type="caution">
    <text evidence="2">The sequence shown here is derived from an EMBL/GenBank/DDBJ whole genome shotgun (WGS) entry which is preliminary data.</text>
</comment>
<feature type="compositionally biased region" description="Basic residues" evidence="1">
    <location>
        <begin position="46"/>
        <end position="68"/>
    </location>
</feature>
<proteinExistence type="predicted"/>
<organism evidence="2 3">
    <name type="scientific">Daphnia magna</name>
    <dbReference type="NCBI Taxonomy" id="35525"/>
    <lineage>
        <taxon>Eukaryota</taxon>
        <taxon>Metazoa</taxon>
        <taxon>Ecdysozoa</taxon>
        <taxon>Arthropoda</taxon>
        <taxon>Crustacea</taxon>
        <taxon>Branchiopoda</taxon>
        <taxon>Diplostraca</taxon>
        <taxon>Cladocera</taxon>
        <taxon>Anomopoda</taxon>
        <taxon>Daphniidae</taxon>
        <taxon>Daphnia</taxon>
    </lineage>
</organism>
<feature type="region of interest" description="Disordered" evidence="1">
    <location>
        <begin position="1"/>
        <end position="90"/>
    </location>
</feature>